<proteinExistence type="predicted"/>
<reference evidence="2 3" key="1">
    <citation type="submission" date="2022-06" db="EMBL/GenBank/DDBJ databases">
        <title>Draft genome sequence of type strain Streptomyces rubrisoli DSM 42083.</title>
        <authorList>
            <person name="Duangmal K."/>
            <person name="Klaysubun C."/>
        </authorList>
    </citation>
    <scope>NUCLEOTIDE SEQUENCE [LARGE SCALE GENOMIC DNA]</scope>
    <source>
        <strain evidence="2 3">DSM 42083</strain>
    </source>
</reference>
<protein>
    <submittedName>
        <fullName evidence="2">Uncharacterized protein</fullName>
    </submittedName>
</protein>
<sequence>MPVPTVTVTRSAPVSMSPSPMVASATSSASPTAAVPAATTPAPPLAPRPHLTNASAVVSQYYQDITDHNYAAAWALGGSNIAGTTYDRWVAGFGTTESITLGSVSGFGSSQVQAALYATQTDGTVKVYDGTYVVSDGVLVGASIRQVN</sequence>
<comment type="caution">
    <text evidence="2">The sequence shown here is derived from an EMBL/GenBank/DDBJ whole genome shotgun (WGS) entry which is preliminary data.</text>
</comment>
<accession>A0ABT1PD60</accession>
<gene>
    <name evidence="2" type="ORF">NON19_15095</name>
</gene>
<evidence type="ECO:0000313" key="2">
    <source>
        <dbReference type="EMBL" id="MCQ4043315.1"/>
    </source>
</evidence>
<dbReference type="RefSeq" id="WP_255928284.1">
    <property type="nucleotide sequence ID" value="NZ_JANFNH010000014.1"/>
</dbReference>
<keyword evidence="3" id="KW-1185">Reference proteome</keyword>
<name>A0ABT1PD60_9ACTN</name>
<evidence type="ECO:0000256" key="1">
    <source>
        <dbReference type="SAM" id="MobiDB-lite"/>
    </source>
</evidence>
<feature type="compositionally biased region" description="Polar residues" evidence="1">
    <location>
        <begin position="1"/>
        <end position="10"/>
    </location>
</feature>
<dbReference type="EMBL" id="JANFNH010000014">
    <property type="protein sequence ID" value="MCQ4043315.1"/>
    <property type="molecule type" value="Genomic_DNA"/>
</dbReference>
<feature type="compositionally biased region" description="Low complexity" evidence="1">
    <location>
        <begin position="11"/>
        <end position="26"/>
    </location>
</feature>
<organism evidence="2 3">
    <name type="scientific">Streptantibioticus rubrisoli</name>
    <dbReference type="NCBI Taxonomy" id="1387313"/>
    <lineage>
        <taxon>Bacteria</taxon>
        <taxon>Bacillati</taxon>
        <taxon>Actinomycetota</taxon>
        <taxon>Actinomycetes</taxon>
        <taxon>Kitasatosporales</taxon>
        <taxon>Streptomycetaceae</taxon>
        <taxon>Streptantibioticus</taxon>
    </lineage>
</organism>
<evidence type="ECO:0000313" key="3">
    <source>
        <dbReference type="Proteomes" id="UP001206206"/>
    </source>
</evidence>
<feature type="region of interest" description="Disordered" evidence="1">
    <location>
        <begin position="1"/>
        <end position="26"/>
    </location>
</feature>
<dbReference type="Proteomes" id="UP001206206">
    <property type="component" value="Unassembled WGS sequence"/>
</dbReference>